<feature type="domain" description="Peptidase M12A" evidence="2">
    <location>
        <begin position="64"/>
        <end position="163"/>
    </location>
</feature>
<protein>
    <recommendedName>
        <fullName evidence="2">Peptidase M12A domain-containing protein</fullName>
    </recommendedName>
</protein>
<evidence type="ECO:0000256" key="1">
    <source>
        <dbReference type="SAM" id="MobiDB-lite"/>
    </source>
</evidence>
<evidence type="ECO:0000259" key="2">
    <source>
        <dbReference type="Pfam" id="PF01400"/>
    </source>
</evidence>
<keyword evidence="4" id="KW-1185">Reference proteome</keyword>
<dbReference type="InterPro" id="IPR001506">
    <property type="entry name" value="Peptidase_M12A"/>
</dbReference>
<sequence>MERIARTYCKDAVIPSSGKTAVEEAIYQEQPRELDNVVITLPTKLWSRGRQAITYGWIDGEHRGSQAQRQKVAVAIEEWEWYSNVSFIAAGGSVARPDIVISFDPSPSQGTWSLVGTDCLKAAPRTATMNLGCIGSDNEMAAAEKAVILHQFGHALGMLHEHQCPANGGIALTGADALVTLYGSQGWGDADVKEHIINPYNSKNMTSLREVDTQSIMHFPLPGVITGRDFDIDYNYELSDMDKAYIALMYPRSWPSQRAPQWTLDAALRVIGLTQQTPSLAEKIKELAKTPGSDGSIDSTKIRDLVFKWVTWFHTPGHATAGDSLLSQSPAPRHDASDRTSHGRRMERMEYSDKLMKDTDSFGLIEYLDAQKDWERKRDEMIGGSIGDQRSDPVTDLKKRISNMRESEQARLASKYPDT</sequence>
<dbReference type="InterPro" id="IPR024079">
    <property type="entry name" value="MetalloPept_cat_dom_sf"/>
</dbReference>
<dbReference type="Proteomes" id="UP000736672">
    <property type="component" value="Unassembled WGS sequence"/>
</dbReference>
<reference evidence="3" key="1">
    <citation type="journal article" date="2021" name="Nat. Commun.">
        <title>Genetic determinants of endophytism in the Arabidopsis root mycobiome.</title>
        <authorList>
            <person name="Mesny F."/>
            <person name="Miyauchi S."/>
            <person name="Thiergart T."/>
            <person name="Pickel B."/>
            <person name="Atanasova L."/>
            <person name="Karlsson M."/>
            <person name="Huettel B."/>
            <person name="Barry K.W."/>
            <person name="Haridas S."/>
            <person name="Chen C."/>
            <person name="Bauer D."/>
            <person name="Andreopoulos W."/>
            <person name="Pangilinan J."/>
            <person name="LaButti K."/>
            <person name="Riley R."/>
            <person name="Lipzen A."/>
            <person name="Clum A."/>
            <person name="Drula E."/>
            <person name="Henrissat B."/>
            <person name="Kohler A."/>
            <person name="Grigoriev I.V."/>
            <person name="Martin F.M."/>
            <person name="Hacquard S."/>
        </authorList>
    </citation>
    <scope>NUCLEOTIDE SEQUENCE</scope>
    <source>
        <strain evidence="3">FSSC 5 MPI-SDFR-AT-0091</strain>
    </source>
</reference>
<dbReference type="GO" id="GO:0006508">
    <property type="term" value="P:proteolysis"/>
    <property type="evidence" value="ECO:0007669"/>
    <property type="project" value="InterPro"/>
</dbReference>
<evidence type="ECO:0000313" key="3">
    <source>
        <dbReference type="EMBL" id="KAH7254800.1"/>
    </source>
</evidence>
<feature type="region of interest" description="Disordered" evidence="1">
    <location>
        <begin position="322"/>
        <end position="350"/>
    </location>
</feature>
<dbReference type="Pfam" id="PF01400">
    <property type="entry name" value="Astacin"/>
    <property type="match status" value="1"/>
</dbReference>
<name>A0A9P9HBX7_FUSSL</name>
<dbReference type="AlphaFoldDB" id="A0A9P9HBX7"/>
<dbReference type="EMBL" id="JAGTJS010000010">
    <property type="protein sequence ID" value="KAH7254800.1"/>
    <property type="molecule type" value="Genomic_DNA"/>
</dbReference>
<gene>
    <name evidence="3" type="ORF">B0J15DRAFT_512983</name>
</gene>
<accession>A0A9P9HBX7</accession>
<dbReference type="SUPFAM" id="SSF55486">
    <property type="entry name" value="Metalloproteases ('zincins'), catalytic domain"/>
    <property type="match status" value="1"/>
</dbReference>
<dbReference type="Gene3D" id="3.40.390.10">
    <property type="entry name" value="Collagenase (Catalytic Domain)"/>
    <property type="match status" value="1"/>
</dbReference>
<proteinExistence type="predicted"/>
<feature type="compositionally biased region" description="Basic and acidic residues" evidence="1">
    <location>
        <begin position="332"/>
        <end position="350"/>
    </location>
</feature>
<dbReference type="GO" id="GO:0004222">
    <property type="term" value="F:metalloendopeptidase activity"/>
    <property type="evidence" value="ECO:0007669"/>
    <property type="project" value="InterPro"/>
</dbReference>
<dbReference type="OrthoDB" id="291007at2759"/>
<comment type="caution">
    <text evidence="3">The sequence shown here is derived from an EMBL/GenBank/DDBJ whole genome shotgun (WGS) entry which is preliminary data.</text>
</comment>
<evidence type="ECO:0000313" key="4">
    <source>
        <dbReference type="Proteomes" id="UP000736672"/>
    </source>
</evidence>
<organism evidence="3 4">
    <name type="scientific">Fusarium solani</name>
    <name type="common">Filamentous fungus</name>
    <dbReference type="NCBI Taxonomy" id="169388"/>
    <lineage>
        <taxon>Eukaryota</taxon>
        <taxon>Fungi</taxon>
        <taxon>Dikarya</taxon>
        <taxon>Ascomycota</taxon>
        <taxon>Pezizomycotina</taxon>
        <taxon>Sordariomycetes</taxon>
        <taxon>Hypocreomycetidae</taxon>
        <taxon>Hypocreales</taxon>
        <taxon>Nectriaceae</taxon>
        <taxon>Fusarium</taxon>
        <taxon>Fusarium solani species complex</taxon>
    </lineage>
</organism>